<dbReference type="AlphaFoldDB" id="C0E0L4"/>
<evidence type="ECO:0000313" key="2">
    <source>
        <dbReference type="Proteomes" id="UP000006247"/>
    </source>
</evidence>
<dbReference type="HOGENOM" id="CLU_2141702_0_0_11"/>
<organism evidence="1 2">
    <name type="scientific">Corynebacterium matruchotii ATCC 33806</name>
    <dbReference type="NCBI Taxonomy" id="566549"/>
    <lineage>
        <taxon>Bacteria</taxon>
        <taxon>Bacillati</taxon>
        <taxon>Actinomycetota</taxon>
        <taxon>Actinomycetes</taxon>
        <taxon>Mycobacteriales</taxon>
        <taxon>Corynebacteriaceae</taxon>
        <taxon>Corynebacterium</taxon>
    </lineage>
</organism>
<dbReference type="Proteomes" id="UP000006247">
    <property type="component" value="Unassembled WGS sequence"/>
</dbReference>
<protein>
    <submittedName>
        <fullName evidence="1">Uncharacterized protein</fullName>
    </submittedName>
</protein>
<reference evidence="1 2" key="1">
    <citation type="submission" date="2009-01" db="EMBL/GenBank/DDBJ databases">
        <authorList>
            <person name="Fulton L."/>
            <person name="Clifton S."/>
            <person name="Chinwalla A.T."/>
            <person name="Mitreva M."/>
            <person name="Sodergren E."/>
            <person name="Weinstock G."/>
            <person name="Clifton S."/>
            <person name="Dooling D.J."/>
            <person name="Fulton B."/>
            <person name="Minx P."/>
            <person name="Pepin K.H."/>
            <person name="Johnson M."/>
            <person name="Bhonagiri V."/>
            <person name="Nash W.E."/>
            <person name="Mardis E.R."/>
            <person name="Wilson R.K."/>
        </authorList>
    </citation>
    <scope>NUCLEOTIDE SEQUENCE [LARGE SCALE GENOMIC DNA]</scope>
    <source>
        <strain evidence="1 2">ATCC 33806</strain>
    </source>
</reference>
<comment type="caution">
    <text evidence="1">The sequence shown here is derived from an EMBL/GenBank/DDBJ whole genome shotgun (WGS) entry which is preliminary data.</text>
</comment>
<evidence type="ECO:0000313" key="1">
    <source>
        <dbReference type="EMBL" id="EEG28105.1"/>
    </source>
</evidence>
<dbReference type="EMBL" id="ACEB01000004">
    <property type="protein sequence ID" value="EEG28105.1"/>
    <property type="molecule type" value="Genomic_DNA"/>
</dbReference>
<accession>C0E0L4</accession>
<name>C0E0L4_9CORY</name>
<sequence length="112" mass="12547">MFNYKEIAMPFDSVAVDLHEVQTIFQAIDHYLVAQKSHGLDTPELESTDLGTEFADFAAPLRNHYAQLHADQAAHVTALREACAAAHREVRRFADHDANFAHTMGDAAWTPR</sequence>
<gene>
    <name evidence="1" type="ORF">CORMATOL_00514</name>
</gene>
<proteinExistence type="predicted"/>